<gene>
    <name evidence="4" type="ORF">ACMD2_09843</name>
</gene>
<keyword evidence="1" id="KW-0175">Coiled coil</keyword>
<feature type="domain" description="Survival Motor Neuron Gemin2-binding" evidence="3">
    <location>
        <begin position="1"/>
        <end position="29"/>
    </location>
</feature>
<evidence type="ECO:0000256" key="2">
    <source>
        <dbReference type="SAM" id="MobiDB-lite"/>
    </source>
</evidence>
<feature type="region of interest" description="Disordered" evidence="2">
    <location>
        <begin position="28"/>
        <end position="49"/>
    </location>
</feature>
<dbReference type="AlphaFoldDB" id="A0A199VLD1"/>
<dbReference type="STRING" id="4615.A0A199VLD1"/>
<evidence type="ECO:0000313" key="5">
    <source>
        <dbReference type="Proteomes" id="UP000092600"/>
    </source>
</evidence>
<organism evidence="4 5">
    <name type="scientific">Ananas comosus</name>
    <name type="common">Pineapple</name>
    <name type="synonym">Ananas ananas</name>
    <dbReference type="NCBI Taxonomy" id="4615"/>
    <lineage>
        <taxon>Eukaryota</taxon>
        <taxon>Viridiplantae</taxon>
        <taxon>Streptophyta</taxon>
        <taxon>Embryophyta</taxon>
        <taxon>Tracheophyta</taxon>
        <taxon>Spermatophyta</taxon>
        <taxon>Magnoliopsida</taxon>
        <taxon>Liliopsida</taxon>
        <taxon>Poales</taxon>
        <taxon>Bromeliaceae</taxon>
        <taxon>Bromelioideae</taxon>
        <taxon>Ananas</taxon>
    </lineage>
</organism>
<dbReference type="InterPro" id="IPR049481">
    <property type="entry name" value="SMN_G2-BD"/>
</dbReference>
<feature type="region of interest" description="Disordered" evidence="2">
    <location>
        <begin position="286"/>
        <end position="309"/>
    </location>
</feature>
<dbReference type="Pfam" id="PF20636">
    <property type="entry name" value="SMN_G2-BD"/>
    <property type="match status" value="1"/>
</dbReference>
<feature type="coiled-coil region" evidence="1">
    <location>
        <begin position="116"/>
        <end position="146"/>
    </location>
</feature>
<name>A0A199VLD1_ANACO</name>
<evidence type="ECO:0000313" key="4">
    <source>
        <dbReference type="EMBL" id="OAY77545.1"/>
    </source>
</evidence>
<feature type="compositionally biased region" description="Basic and acidic residues" evidence="2">
    <location>
        <begin position="289"/>
        <end position="303"/>
    </location>
</feature>
<dbReference type="PANTHER" id="PTHR39267:SF1">
    <property type="entry name" value="SURVIVAL MOTOR NEURON PROTEIN"/>
    <property type="match status" value="1"/>
</dbReference>
<evidence type="ECO:0000259" key="3">
    <source>
        <dbReference type="Pfam" id="PF20636"/>
    </source>
</evidence>
<feature type="compositionally biased region" description="Basic and acidic residues" evidence="2">
    <location>
        <begin position="36"/>
        <end position="49"/>
    </location>
</feature>
<sequence>MGKGTDLWDDSALVDAFDHAMATYKEMHSRSNRSSSFEEEKKTDHHNESSEIIAEHIEPDDNNNYVSNNATEISLPGYEDGTTTEELPIQETIIHDDLQPTESHTYSSGFVTYEKVDNYNQQNVEYNELLRQYYELEEKRQKVLQHLQQTNYWNYQTQVQSSASEAQQLPMYNSAEYGLQLPCASSACYYLSAPVIPISCCGMNCSLSGSCGNLSGSAIPSSYAQKFPGAQFCAQDGIFPTGTSCKLDSPKQSADGDDTLFKAGLMAAESAVNSVKTKISAQPISFEGKNGKEKEESTSKHESMGSQGINSETDLSVVLNAWYSAGFHTGRYLLEQSWKASHK</sequence>
<accession>A0A199VLD1</accession>
<protein>
    <recommendedName>
        <fullName evidence="3">Survival Motor Neuron Gemin2-binding domain-containing protein</fullName>
    </recommendedName>
</protein>
<dbReference type="EMBL" id="LSRQ01001510">
    <property type="protein sequence ID" value="OAY77545.1"/>
    <property type="molecule type" value="Genomic_DNA"/>
</dbReference>
<dbReference type="CDD" id="cd22851">
    <property type="entry name" value="SMN_N"/>
    <property type="match status" value="1"/>
</dbReference>
<reference evidence="4 5" key="1">
    <citation type="journal article" date="2016" name="DNA Res.">
        <title>The draft genome of MD-2 pineapple using hybrid error correction of long reads.</title>
        <authorList>
            <person name="Redwan R.M."/>
            <person name="Saidin A."/>
            <person name="Kumar S.V."/>
        </authorList>
    </citation>
    <scope>NUCLEOTIDE SEQUENCE [LARGE SCALE GENOMIC DNA]</scope>
    <source>
        <strain evidence="5">cv. MD2</strain>
        <tissue evidence="4">Leaf</tissue>
    </source>
</reference>
<dbReference type="Proteomes" id="UP000092600">
    <property type="component" value="Unassembled WGS sequence"/>
</dbReference>
<comment type="caution">
    <text evidence="4">The sequence shown here is derived from an EMBL/GenBank/DDBJ whole genome shotgun (WGS) entry which is preliminary data.</text>
</comment>
<dbReference type="InterPro" id="IPR040424">
    <property type="entry name" value="Smn1"/>
</dbReference>
<dbReference type="PANTHER" id="PTHR39267">
    <property type="entry name" value="SURVIVAL MOTOR NEURON-LIKE PROTEIN 1"/>
    <property type="match status" value="1"/>
</dbReference>
<proteinExistence type="predicted"/>
<evidence type="ECO:0000256" key="1">
    <source>
        <dbReference type="SAM" id="Coils"/>
    </source>
</evidence>